<dbReference type="PRINTS" id="PR00080">
    <property type="entry name" value="SDRFAMILY"/>
</dbReference>
<dbReference type="PRINTS" id="PR00081">
    <property type="entry name" value="GDHRDH"/>
</dbReference>
<dbReference type="Pfam" id="PF00106">
    <property type="entry name" value="adh_short"/>
    <property type="match status" value="1"/>
</dbReference>
<keyword evidence="3" id="KW-0560">Oxidoreductase</keyword>
<dbReference type="PANTHER" id="PTHR43391:SF14">
    <property type="entry name" value="DEHYDROGENASE_REDUCTASE SDR FAMILY PROTEIN 7-LIKE"/>
    <property type="match status" value="1"/>
</dbReference>
<feature type="compositionally biased region" description="Low complexity" evidence="5">
    <location>
        <begin position="207"/>
        <end position="230"/>
    </location>
</feature>
<reference evidence="6" key="2">
    <citation type="submission" date="2024-07" db="EMBL/GenBank/DDBJ databases">
        <title>Streptomyces haneummycinica sp. nov., a new antibiotic-producing actinobacterium isolated from marine sediment.</title>
        <authorList>
            <person name="Uemura M."/>
            <person name="Hamada M."/>
            <person name="Hirano S."/>
            <person name="Kobayashi K."/>
            <person name="Ohshiro T."/>
            <person name="Kobayashi T."/>
            <person name="Terahara T."/>
        </authorList>
    </citation>
    <scope>NUCLEOTIDE SEQUENCE</scope>
    <source>
        <strain evidence="6">KM77-8</strain>
    </source>
</reference>
<feature type="compositionally biased region" description="Basic and acidic residues" evidence="5">
    <location>
        <begin position="248"/>
        <end position="262"/>
    </location>
</feature>
<feature type="region of interest" description="Disordered" evidence="5">
    <location>
        <begin position="194"/>
        <end position="268"/>
    </location>
</feature>
<dbReference type="SUPFAM" id="SSF51735">
    <property type="entry name" value="NAD(P)-binding Rossmann-fold domains"/>
    <property type="match status" value="1"/>
</dbReference>
<dbReference type="InterPro" id="IPR036291">
    <property type="entry name" value="NAD(P)-bd_dom_sf"/>
</dbReference>
<sequence>MDSPARNDTTGVSMTDSPVALITGGGSGIGAAVARQLLDKGWRVAVTGRGEERLRRFAKELGEPEELLTLTGNAAVYDDVTTAVERTLAEFGRLDTVVANAGFATGDSVAEGDPAGWTDMVLTNVLGPALLIRASIGALKETRGRIVLVGSVAGFVPTPGNIYGATKYAVTGLAENTRREVTDWGVGVTLIAPGRVETPSGTPTAASRPATCSPPTRSPTRSSGRWPGRPVSTSTPWSYGPSASPTDPRTRDGPPHRGEGRRTRTVSR</sequence>
<gene>
    <name evidence="6" type="ORF">SHKM778_34800</name>
</gene>
<dbReference type="InterPro" id="IPR002347">
    <property type="entry name" value="SDR_fam"/>
</dbReference>
<dbReference type="AlphaFoldDB" id="A0AAT9HHY3"/>
<evidence type="ECO:0000256" key="4">
    <source>
        <dbReference type="RuleBase" id="RU000363"/>
    </source>
</evidence>
<evidence type="ECO:0000313" key="6">
    <source>
        <dbReference type="EMBL" id="BFO17092.1"/>
    </source>
</evidence>
<accession>A0AAT9HHY3</accession>
<evidence type="ECO:0000256" key="3">
    <source>
        <dbReference type="ARBA" id="ARBA00023002"/>
    </source>
</evidence>
<evidence type="ECO:0000256" key="2">
    <source>
        <dbReference type="ARBA" id="ARBA00022857"/>
    </source>
</evidence>
<reference evidence="6" key="1">
    <citation type="submission" date="2024-06" db="EMBL/GenBank/DDBJ databases">
        <authorList>
            <consortium name="consrtm"/>
            <person name="Uemura M."/>
            <person name="Terahara T."/>
        </authorList>
    </citation>
    <scope>NUCLEOTIDE SEQUENCE</scope>
    <source>
        <strain evidence="6">KM77-8</strain>
    </source>
</reference>
<keyword evidence="2" id="KW-0521">NADP</keyword>
<proteinExistence type="inferred from homology"/>
<evidence type="ECO:0000256" key="5">
    <source>
        <dbReference type="SAM" id="MobiDB-lite"/>
    </source>
</evidence>
<organism evidence="6">
    <name type="scientific">Streptomyces haneummycinicus</name>
    <dbReference type="NCBI Taxonomy" id="3074435"/>
    <lineage>
        <taxon>Bacteria</taxon>
        <taxon>Bacillati</taxon>
        <taxon>Actinomycetota</taxon>
        <taxon>Actinomycetes</taxon>
        <taxon>Kitasatosporales</taxon>
        <taxon>Streptomycetaceae</taxon>
        <taxon>Streptomyces</taxon>
    </lineage>
</organism>
<name>A0AAT9HHY3_9ACTN</name>
<evidence type="ECO:0008006" key="7">
    <source>
        <dbReference type="Google" id="ProtNLM"/>
    </source>
</evidence>
<protein>
    <recommendedName>
        <fullName evidence="7">SDR family NAD(P)-dependent oxidoreductase</fullName>
    </recommendedName>
</protein>
<dbReference type="PANTHER" id="PTHR43391">
    <property type="entry name" value="RETINOL DEHYDROGENASE-RELATED"/>
    <property type="match status" value="1"/>
</dbReference>
<dbReference type="EMBL" id="AP035768">
    <property type="protein sequence ID" value="BFO17092.1"/>
    <property type="molecule type" value="Genomic_DNA"/>
</dbReference>
<dbReference type="CDD" id="cd05233">
    <property type="entry name" value="SDR_c"/>
    <property type="match status" value="1"/>
</dbReference>
<evidence type="ECO:0000256" key="1">
    <source>
        <dbReference type="ARBA" id="ARBA00006484"/>
    </source>
</evidence>
<comment type="similarity">
    <text evidence="1 4">Belongs to the short-chain dehydrogenases/reductases (SDR) family.</text>
</comment>
<feature type="compositionally biased region" description="Polar residues" evidence="5">
    <location>
        <begin position="231"/>
        <end position="247"/>
    </location>
</feature>
<dbReference type="Gene3D" id="3.40.50.720">
    <property type="entry name" value="NAD(P)-binding Rossmann-like Domain"/>
    <property type="match status" value="1"/>
</dbReference>
<dbReference type="GO" id="GO:0016491">
    <property type="term" value="F:oxidoreductase activity"/>
    <property type="evidence" value="ECO:0007669"/>
    <property type="project" value="UniProtKB-KW"/>
</dbReference>